<name>A0A645IUE8_9ZZZZ</name>
<reference evidence="1" key="1">
    <citation type="submission" date="2019-08" db="EMBL/GenBank/DDBJ databases">
        <authorList>
            <person name="Kucharzyk K."/>
            <person name="Murdoch R.W."/>
            <person name="Higgins S."/>
            <person name="Loffler F."/>
        </authorList>
    </citation>
    <scope>NUCLEOTIDE SEQUENCE</scope>
</reference>
<gene>
    <name evidence="1" type="ORF">SDC9_202717</name>
</gene>
<comment type="caution">
    <text evidence="1">The sequence shown here is derived from an EMBL/GenBank/DDBJ whole genome shotgun (WGS) entry which is preliminary data.</text>
</comment>
<organism evidence="1">
    <name type="scientific">bioreactor metagenome</name>
    <dbReference type="NCBI Taxonomy" id="1076179"/>
    <lineage>
        <taxon>unclassified sequences</taxon>
        <taxon>metagenomes</taxon>
        <taxon>ecological metagenomes</taxon>
    </lineage>
</organism>
<accession>A0A645IUE8</accession>
<proteinExistence type="predicted"/>
<sequence length="40" mass="4496">MPDTVEAVVVELDYCNIDMTEAIAKSYKFMTENKLALGNK</sequence>
<protein>
    <submittedName>
        <fullName evidence="1">Uncharacterized protein</fullName>
    </submittedName>
</protein>
<evidence type="ECO:0000313" key="1">
    <source>
        <dbReference type="EMBL" id="MPN55038.1"/>
    </source>
</evidence>
<dbReference type="EMBL" id="VSSQ01123844">
    <property type="protein sequence ID" value="MPN55038.1"/>
    <property type="molecule type" value="Genomic_DNA"/>
</dbReference>
<dbReference type="AlphaFoldDB" id="A0A645IUE8"/>